<evidence type="ECO:0000313" key="1">
    <source>
        <dbReference type="EMBL" id="CAM75861.1"/>
    </source>
</evidence>
<gene>
    <name evidence="1" type="ORF">MGR_1518</name>
</gene>
<name>A4TZ04_9PROT</name>
<accession>A4TZ04</accession>
<organism evidence="1">
    <name type="scientific">Magnetospirillum gryphiswaldense</name>
    <dbReference type="NCBI Taxonomy" id="55518"/>
    <lineage>
        <taxon>Bacteria</taxon>
        <taxon>Pseudomonadati</taxon>
        <taxon>Pseudomonadota</taxon>
        <taxon>Alphaproteobacteria</taxon>
        <taxon>Rhodospirillales</taxon>
        <taxon>Rhodospirillaceae</taxon>
        <taxon>Magnetospirillum</taxon>
    </lineage>
</organism>
<protein>
    <submittedName>
        <fullName evidence="1">Uncharacterized protein</fullName>
    </submittedName>
</protein>
<proteinExistence type="predicted"/>
<dbReference type="EMBL" id="CU459003">
    <property type="protein sequence ID" value="CAM75861.1"/>
    <property type="molecule type" value="Genomic_DNA"/>
</dbReference>
<dbReference type="AlphaFoldDB" id="A4TZ04"/>
<sequence>MSGQLLDATIVAAPKQRNTDGHLQKPWRFGRAFDSLTGSRL</sequence>
<reference evidence="1" key="1">
    <citation type="journal article" date="2007" name="J. Bacteriol.">
        <title>Comparative genome analysis of four magnetotactic bacteria reveals a complex set of group-specific genes implicated in magnetosome biomineralization and function.</title>
        <authorList>
            <person name="Richter M."/>
            <person name="Kube M."/>
            <person name="Bazylinski D.A."/>
            <person name="Lombardot T."/>
            <person name="Gloeckner F.O."/>
            <person name="Reinhardt R."/>
            <person name="Schueler D."/>
        </authorList>
    </citation>
    <scope>NUCLEOTIDE SEQUENCE</scope>
    <source>
        <strain evidence="1">MSR-1</strain>
    </source>
</reference>